<feature type="region of interest" description="Disordered" evidence="1">
    <location>
        <begin position="199"/>
        <end position="222"/>
    </location>
</feature>
<name>A0AA88AAH2_FICCA</name>
<reference evidence="2" key="1">
    <citation type="submission" date="2023-07" db="EMBL/GenBank/DDBJ databases">
        <title>draft genome sequence of fig (Ficus carica).</title>
        <authorList>
            <person name="Takahashi T."/>
            <person name="Nishimura K."/>
        </authorList>
    </citation>
    <scope>NUCLEOTIDE SEQUENCE</scope>
</reference>
<dbReference type="AlphaFoldDB" id="A0AA88AAH2"/>
<evidence type="ECO:0000256" key="1">
    <source>
        <dbReference type="SAM" id="MobiDB-lite"/>
    </source>
</evidence>
<accession>A0AA88AAH2</accession>
<proteinExistence type="predicted"/>
<gene>
    <name evidence="2" type="ORF">TIFTF001_021474</name>
</gene>
<protein>
    <submittedName>
        <fullName evidence="2">Uncharacterized protein</fullName>
    </submittedName>
</protein>
<organism evidence="2 3">
    <name type="scientific">Ficus carica</name>
    <name type="common">Common fig</name>
    <dbReference type="NCBI Taxonomy" id="3494"/>
    <lineage>
        <taxon>Eukaryota</taxon>
        <taxon>Viridiplantae</taxon>
        <taxon>Streptophyta</taxon>
        <taxon>Embryophyta</taxon>
        <taxon>Tracheophyta</taxon>
        <taxon>Spermatophyta</taxon>
        <taxon>Magnoliopsida</taxon>
        <taxon>eudicotyledons</taxon>
        <taxon>Gunneridae</taxon>
        <taxon>Pentapetalae</taxon>
        <taxon>rosids</taxon>
        <taxon>fabids</taxon>
        <taxon>Rosales</taxon>
        <taxon>Moraceae</taxon>
        <taxon>Ficeae</taxon>
        <taxon>Ficus</taxon>
    </lineage>
</organism>
<evidence type="ECO:0000313" key="2">
    <source>
        <dbReference type="EMBL" id="GMN52319.1"/>
    </source>
</evidence>
<dbReference type="Proteomes" id="UP001187192">
    <property type="component" value="Unassembled WGS sequence"/>
</dbReference>
<sequence length="222" mass="25079">MKHFLIKTDCVGHYSHFITLHSVSNKILLKFRRRCPSPAKEADLELAIASDDGDARSRDDGLSTSCPPPMTMAMTFPTIFSSDAHRQISVDLRFHEKFVLGKTTPTFPTLNIKQREKRREKLERESERVEVLLTNLGGTQASAWKGLHGRSYLGSWVGTVDGLTGGDGCRRLGKWRRRWVGGQLAHQMGWELLPKQMGREGGEMEERADGLKMGRELQNRTS</sequence>
<dbReference type="EMBL" id="BTGU01000041">
    <property type="protein sequence ID" value="GMN52319.1"/>
    <property type="molecule type" value="Genomic_DNA"/>
</dbReference>
<keyword evidence="3" id="KW-1185">Reference proteome</keyword>
<evidence type="ECO:0000313" key="3">
    <source>
        <dbReference type="Proteomes" id="UP001187192"/>
    </source>
</evidence>
<comment type="caution">
    <text evidence="2">The sequence shown here is derived from an EMBL/GenBank/DDBJ whole genome shotgun (WGS) entry which is preliminary data.</text>
</comment>